<evidence type="ECO:0000313" key="3">
    <source>
        <dbReference type="EnsemblMetazoa" id="XP_011684257"/>
    </source>
</evidence>
<dbReference type="InterPro" id="IPR057106">
    <property type="entry name" value="NXPE4_C"/>
</dbReference>
<dbReference type="Gene3D" id="2.60.40.10">
    <property type="entry name" value="Immunoglobulins"/>
    <property type="match status" value="1"/>
</dbReference>
<sequence length="608" mass="68702">MLPPPASMPLASCTASSMPKWAIKHVSGGSWPCEPVSQIMQRSLSKKISLLLVIVAVIILVQPYKVQFSGTMMSSSRSMASLRAPIFKSVTGRETVKKSSIKGKQTNGNTTRPTTPRPATIQPCISCTSNYSTAEVVNVRGTYKVNDVIQIRIIARDGQGVPKRSGGDYFRVKLYTKETESSSSIDVTNDLGNGTYSAEVTLRWPGKVRVIATLVHPREAVDILKRIRNIEPGRTVFLGRYSKKVNSTEVNEDLTCLLKVIANKSLCNYTDERTGYPWFCVAPSKKELTCKDWFSYQIHQSLSSKYTLDALKKGEYDVFKTHKLPITILTPELNVADKNDGWQLAQETYQKSLPSCLPGQHLYNKVPSGFYHHNIWYSDQCHIRRLSKKSALECLRNKDIHIYGDSTARQLYEYLSLHYRPDLVGSEPEFASQARSGPLTAKDGKRNISVHFKAHGFPLRPTIMTRRDTASYIVNELDDLKVNARSVILLSLSQHFTTFPLSLYEQRIRDIKDAVRRLHVRSPRTMVIIKSANTREHSQVIHQLQNSEWYIRSLDLSLRALFSDYPSVAFIDAWDMTIAQNFVSNVHPHKTVVNSMNDQLISFICPVP</sequence>
<proteinExistence type="predicted"/>
<reference evidence="3" key="2">
    <citation type="submission" date="2021-01" db="UniProtKB">
        <authorList>
            <consortium name="EnsemblMetazoa"/>
        </authorList>
    </citation>
    <scope>IDENTIFICATION</scope>
</reference>
<dbReference type="OrthoDB" id="5950832at2759"/>
<dbReference type="PANTHER" id="PTHR16165">
    <property type="entry name" value="NXPE FAMILY MEMBER"/>
    <property type="match status" value="1"/>
</dbReference>
<feature type="region of interest" description="Disordered" evidence="1">
    <location>
        <begin position="93"/>
        <end position="118"/>
    </location>
</feature>
<dbReference type="Proteomes" id="UP000007110">
    <property type="component" value="Unassembled WGS sequence"/>
</dbReference>
<dbReference type="PANTHER" id="PTHR16165:SF5">
    <property type="entry name" value="NXPE FAMILY MEMBER 3"/>
    <property type="match status" value="1"/>
</dbReference>
<dbReference type="FunCoup" id="A0A7M7HN85">
    <property type="interactions" value="880"/>
</dbReference>
<dbReference type="InParanoid" id="A0A7M7HN85"/>
<dbReference type="OMA" id="CDSRLTH"/>
<keyword evidence="4" id="KW-1185">Reference proteome</keyword>
<evidence type="ECO:0000259" key="2">
    <source>
        <dbReference type="Pfam" id="PF24536"/>
    </source>
</evidence>
<name>A0A7M7HN85_STRPU</name>
<organism evidence="3 4">
    <name type="scientific">Strongylocentrotus purpuratus</name>
    <name type="common">Purple sea urchin</name>
    <dbReference type="NCBI Taxonomy" id="7668"/>
    <lineage>
        <taxon>Eukaryota</taxon>
        <taxon>Metazoa</taxon>
        <taxon>Echinodermata</taxon>
        <taxon>Eleutherozoa</taxon>
        <taxon>Echinozoa</taxon>
        <taxon>Echinoidea</taxon>
        <taxon>Euechinoidea</taxon>
        <taxon>Echinacea</taxon>
        <taxon>Camarodonta</taxon>
        <taxon>Echinidea</taxon>
        <taxon>Strongylocentrotidae</taxon>
        <taxon>Strongylocentrotus</taxon>
    </lineage>
</organism>
<dbReference type="InterPro" id="IPR013783">
    <property type="entry name" value="Ig-like_fold"/>
</dbReference>
<evidence type="ECO:0000313" key="4">
    <source>
        <dbReference type="Proteomes" id="UP000007110"/>
    </source>
</evidence>
<feature type="domain" description="NXPE C-terminal" evidence="2">
    <location>
        <begin position="376"/>
        <end position="605"/>
    </location>
</feature>
<dbReference type="Pfam" id="PF06312">
    <property type="entry name" value="Neurexophilin"/>
    <property type="match status" value="1"/>
</dbReference>
<dbReference type="KEGG" id="spu:105447627"/>
<dbReference type="AlphaFoldDB" id="A0A7M7HN85"/>
<dbReference type="EnsemblMetazoa" id="XM_011685955">
    <property type="protein sequence ID" value="XP_011684257"/>
    <property type="gene ID" value="LOC105447627"/>
</dbReference>
<dbReference type="InterPro" id="IPR026845">
    <property type="entry name" value="NXPH/NXPE"/>
</dbReference>
<dbReference type="GeneID" id="105447627"/>
<evidence type="ECO:0000256" key="1">
    <source>
        <dbReference type="SAM" id="MobiDB-lite"/>
    </source>
</evidence>
<accession>A0A7M7HN85</accession>
<dbReference type="Pfam" id="PF24536">
    <property type="entry name" value="NXPE4_C"/>
    <property type="match status" value="1"/>
</dbReference>
<protein>
    <recommendedName>
        <fullName evidence="2">NXPE C-terminal domain-containing protein</fullName>
    </recommendedName>
</protein>
<reference evidence="4" key="1">
    <citation type="submission" date="2015-02" db="EMBL/GenBank/DDBJ databases">
        <title>Genome sequencing for Strongylocentrotus purpuratus.</title>
        <authorList>
            <person name="Murali S."/>
            <person name="Liu Y."/>
            <person name="Vee V."/>
            <person name="English A."/>
            <person name="Wang M."/>
            <person name="Skinner E."/>
            <person name="Han Y."/>
            <person name="Muzny D.M."/>
            <person name="Worley K.C."/>
            <person name="Gibbs R.A."/>
        </authorList>
    </citation>
    <scope>NUCLEOTIDE SEQUENCE</scope>
</reference>
<dbReference type="RefSeq" id="XP_011684257.2">
    <property type="nucleotide sequence ID" value="XM_011685955.2"/>
</dbReference>